<dbReference type="PROSITE" id="PS00409">
    <property type="entry name" value="PROKAR_NTER_METHYL"/>
    <property type="match status" value="1"/>
</dbReference>
<evidence type="ECO:0000256" key="1">
    <source>
        <dbReference type="ARBA" id="ARBA00005233"/>
    </source>
</evidence>
<keyword evidence="2" id="KW-0488">Methylation</keyword>
<dbReference type="SUPFAM" id="SSF54523">
    <property type="entry name" value="Pili subunits"/>
    <property type="match status" value="1"/>
</dbReference>
<dbReference type="HOGENOM" id="CLU_091705_4_0_6"/>
<dbReference type="Gene3D" id="3.30.700.10">
    <property type="entry name" value="Glycoprotein, Type 4 Pilin"/>
    <property type="match status" value="1"/>
</dbReference>
<evidence type="ECO:0000313" key="5">
    <source>
        <dbReference type="EMBL" id="ACE82949.1"/>
    </source>
</evidence>
<keyword evidence="4" id="KW-0472">Membrane</keyword>
<evidence type="ECO:0000313" key="6">
    <source>
        <dbReference type="Proteomes" id="UP000001036"/>
    </source>
</evidence>
<dbReference type="Pfam" id="PF07963">
    <property type="entry name" value="N_methyl"/>
    <property type="match status" value="1"/>
</dbReference>
<dbReference type="InterPro" id="IPR001082">
    <property type="entry name" value="Pilin"/>
</dbReference>
<dbReference type="STRING" id="498211.CJA_1892"/>
<dbReference type="NCBIfam" id="TIGR02532">
    <property type="entry name" value="IV_pilin_GFxxxE"/>
    <property type="match status" value="1"/>
</dbReference>
<feature type="transmembrane region" description="Helical" evidence="4">
    <location>
        <begin position="21"/>
        <end position="41"/>
    </location>
</feature>
<keyword evidence="3" id="KW-0281">Fimbrium</keyword>
<dbReference type="KEGG" id="cja:CJA_1892"/>
<evidence type="ECO:0000256" key="2">
    <source>
        <dbReference type="ARBA" id="ARBA00022481"/>
    </source>
</evidence>
<dbReference type="eggNOG" id="COG4969">
    <property type="taxonomic scope" value="Bacteria"/>
</dbReference>
<evidence type="ECO:0000256" key="3">
    <source>
        <dbReference type="RuleBase" id="RU000389"/>
    </source>
</evidence>
<dbReference type="RefSeq" id="WP_012487509.1">
    <property type="nucleotide sequence ID" value="NC_010995.1"/>
</dbReference>
<dbReference type="InterPro" id="IPR012902">
    <property type="entry name" value="N_methyl_site"/>
</dbReference>
<keyword evidence="4" id="KW-1133">Transmembrane helix</keyword>
<dbReference type="AlphaFoldDB" id="B3PGP1"/>
<protein>
    <submittedName>
        <fullName evidence="5">P(-)rp(+) fimbrial protein</fullName>
    </submittedName>
</protein>
<name>B3PGP1_CELJU</name>
<dbReference type="EMBL" id="CP000934">
    <property type="protein sequence ID" value="ACE82949.1"/>
    <property type="molecule type" value="Genomic_DNA"/>
</dbReference>
<keyword evidence="6" id="KW-1185">Reference proteome</keyword>
<organism evidence="5 6">
    <name type="scientific">Cellvibrio japonicus (strain Ueda107)</name>
    <name type="common">Pseudomonas fluorescens subsp. cellulosa</name>
    <dbReference type="NCBI Taxonomy" id="498211"/>
    <lineage>
        <taxon>Bacteria</taxon>
        <taxon>Pseudomonadati</taxon>
        <taxon>Pseudomonadota</taxon>
        <taxon>Gammaproteobacteria</taxon>
        <taxon>Cellvibrionales</taxon>
        <taxon>Cellvibrionaceae</taxon>
        <taxon>Cellvibrio</taxon>
    </lineage>
</organism>
<accession>B3PGP1</accession>
<evidence type="ECO:0000256" key="4">
    <source>
        <dbReference type="SAM" id="Phobius"/>
    </source>
</evidence>
<dbReference type="GO" id="GO:0007155">
    <property type="term" value="P:cell adhesion"/>
    <property type="evidence" value="ECO:0007669"/>
    <property type="project" value="InterPro"/>
</dbReference>
<gene>
    <name evidence="5" type="ordered locus">CJA_1892</name>
</gene>
<comment type="similarity">
    <text evidence="1 3">Belongs to the N-Me-Phe pilin family.</text>
</comment>
<dbReference type="Proteomes" id="UP000001036">
    <property type="component" value="Chromosome"/>
</dbReference>
<reference evidence="5 6" key="1">
    <citation type="journal article" date="2008" name="J. Bacteriol.">
        <title>Insights into plant cell wall degradation from the genome sequence of the soil bacterium Cellvibrio japonicus.</title>
        <authorList>
            <person name="Deboy R.T."/>
            <person name="Mongodin E.F."/>
            <person name="Fouts D.E."/>
            <person name="Tailford L.E."/>
            <person name="Khouri H."/>
            <person name="Emerson J.B."/>
            <person name="Mohamoud Y."/>
            <person name="Watkins K."/>
            <person name="Henrissat B."/>
            <person name="Gilbert H.J."/>
            <person name="Nelson K.E."/>
        </authorList>
    </citation>
    <scope>NUCLEOTIDE SEQUENCE [LARGE SCALE GENOMIC DNA]</scope>
    <source>
        <strain evidence="5 6">Ueda107</strain>
    </source>
</reference>
<dbReference type="GO" id="GO:0009289">
    <property type="term" value="C:pilus"/>
    <property type="evidence" value="ECO:0007669"/>
    <property type="project" value="InterPro"/>
</dbReference>
<dbReference type="Pfam" id="PF00114">
    <property type="entry name" value="Pilin"/>
    <property type="match status" value="1"/>
</dbReference>
<sequence length="173" mass="19386">MWKNFCANPPGLLTHRMRRGFTLIEMMVVLAIIAIVALMAMPSPDPTLTRKQVSESLELIEDYKGLVAFYHKTTLKFLSDNQEAGIPEADKLLGNYVDRIELEKGAFHLHFGNKAHPNLKEKWLSVRPVVVKDSPQSPMSWICGNSAVPEGMQAIGDNKTNIDIKDLPLSCRI</sequence>
<keyword evidence="4" id="KW-0812">Transmembrane</keyword>
<proteinExistence type="inferred from homology"/>
<dbReference type="InterPro" id="IPR045584">
    <property type="entry name" value="Pilin-like"/>
</dbReference>